<gene>
    <name evidence="2" type="ORF">MiYa_02137</name>
</gene>
<protein>
    <recommendedName>
        <fullName evidence="1">SnoaL-like domain-containing protein</fullName>
    </recommendedName>
</protein>
<proteinExistence type="predicted"/>
<dbReference type="PANTHER" id="PTHR34957">
    <property type="entry name" value="NUCLEAR TRANSPORT FACTOR 2 (NTF2) FAMILY PROTEIN"/>
    <property type="match status" value="1"/>
</dbReference>
<dbReference type="InterPro" id="IPR037401">
    <property type="entry name" value="SnoaL-like"/>
</dbReference>
<organism evidence="2 3">
    <name type="scientific">Microcystis aeruginosa NIES-2519</name>
    <dbReference type="NCBI Taxonomy" id="2303981"/>
    <lineage>
        <taxon>Bacteria</taxon>
        <taxon>Bacillati</taxon>
        <taxon>Cyanobacteriota</taxon>
        <taxon>Cyanophyceae</taxon>
        <taxon>Oscillatoriophycideae</taxon>
        <taxon>Chroococcales</taxon>
        <taxon>Microcystaceae</taxon>
        <taxon>Microcystis</taxon>
    </lineage>
</organism>
<evidence type="ECO:0000313" key="2">
    <source>
        <dbReference type="EMBL" id="GCA70604.1"/>
    </source>
</evidence>
<evidence type="ECO:0000313" key="3">
    <source>
        <dbReference type="Proteomes" id="UP000323569"/>
    </source>
</evidence>
<name>A0A5A5R331_MICAE</name>
<accession>A0A5A5R331</accession>
<dbReference type="SUPFAM" id="SSF54427">
    <property type="entry name" value="NTF2-like"/>
    <property type="match status" value="1"/>
</dbReference>
<sequence>MNDSSDQEAIIATHEEFYRAFSQKDISSMSRLWWQGSTSVCVHPGGQMLRGWESIRASWQGIFLNTEFLEIETEIIKIEVDQALAYVIVGETVLQSVRGRKLKAQSIATNLWQKMAQKWYLVSHHASPIMR</sequence>
<dbReference type="Pfam" id="PF13474">
    <property type="entry name" value="SnoaL_3"/>
    <property type="match status" value="1"/>
</dbReference>
<dbReference type="InterPro" id="IPR032710">
    <property type="entry name" value="NTF2-like_dom_sf"/>
</dbReference>
<evidence type="ECO:0000259" key="1">
    <source>
        <dbReference type="Pfam" id="PF13474"/>
    </source>
</evidence>
<dbReference type="AlphaFoldDB" id="A0A5A5R331"/>
<reference evidence="2 3" key="1">
    <citation type="submission" date="2018-09" db="EMBL/GenBank/DDBJ databases">
        <title>Evolutionary history of phycoerythrin pigmentation in the water bloom-forming cyanobacterium Microcystis aeruginosa.</title>
        <authorList>
            <person name="Tanabe Y."/>
            <person name="Tanabe Y."/>
            <person name="Yamaguchi H."/>
        </authorList>
    </citation>
    <scope>NUCLEOTIDE SEQUENCE [LARGE SCALE GENOMIC DNA]</scope>
    <source>
        <strain evidence="2 3">NIES-2519</strain>
    </source>
</reference>
<feature type="domain" description="SnoaL-like" evidence="1">
    <location>
        <begin position="11"/>
        <end position="129"/>
    </location>
</feature>
<dbReference type="RefSeq" id="WP_106908396.1">
    <property type="nucleotide sequence ID" value="NZ_BHVO01000031.1"/>
</dbReference>
<dbReference type="Gene3D" id="3.10.450.50">
    <property type="match status" value="1"/>
</dbReference>
<dbReference type="Proteomes" id="UP000323569">
    <property type="component" value="Unassembled WGS sequence"/>
</dbReference>
<dbReference type="PANTHER" id="PTHR34957:SF1">
    <property type="entry name" value="NUCLEAR TRANSPORT FACTOR 2 (NTF2) FAMILY PROTEIN"/>
    <property type="match status" value="1"/>
</dbReference>
<dbReference type="EMBL" id="BHVO01000031">
    <property type="protein sequence ID" value="GCA70604.1"/>
    <property type="molecule type" value="Genomic_DNA"/>
</dbReference>
<comment type="caution">
    <text evidence="2">The sequence shown here is derived from an EMBL/GenBank/DDBJ whole genome shotgun (WGS) entry which is preliminary data.</text>
</comment>